<feature type="domain" description="DUF5916" evidence="2">
    <location>
        <begin position="229"/>
        <end position="850"/>
    </location>
</feature>
<evidence type="ECO:0000259" key="2">
    <source>
        <dbReference type="Pfam" id="PF19313"/>
    </source>
</evidence>
<dbReference type="GO" id="GO:0004553">
    <property type="term" value="F:hydrolase activity, hydrolyzing O-glycosyl compounds"/>
    <property type="evidence" value="ECO:0007669"/>
    <property type="project" value="InterPro"/>
</dbReference>
<dbReference type="GO" id="GO:0030246">
    <property type="term" value="F:carbohydrate binding"/>
    <property type="evidence" value="ECO:0007669"/>
    <property type="project" value="InterPro"/>
</dbReference>
<reference evidence="3" key="1">
    <citation type="journal article" date="2020" name="Int. J. Syst. Evol. Microbiol.">
        <title>Aquipluma nitroreducens gen. nov. sp. nov., a novel facultatively anaerobic bacterium isolated from a freshwater lake.</title>
        <authorList>
            <person name="Watanabe M."/>
            <person name="Kojima H."/>
            <person name="Fukui M."/>
        </authorList>
    </citation>
    <scope>NUCLEOTIDE SEQUENCE</scope>
    <source>
        <strain evidence="3">MeG22</strain>
    </source>
</reference>
<evidence type="ECO:0000313" key="4">
    <source>
        <dbReference type="Proteomes" id="UP001193389"/>
    </source>
</evidence>
<dbReference type="EMBL" id="AP018694">
    <property type="protein sequence ID" value="BBE20875.1"/>
    <property type="molecule type" value="Genomic_DNA"/>
</dbReference>
<evidence type="ECO:0000313" key="3">
    <source>
        <dbReference type="EMBL" id="BBE20875.1"/>
    </source>
</evidence>
<name>A0A5K7SH92_9BACT</name>
<evidence type="ECO:0000259" key="1">
    <source>
        <dbReference type="Pfam" id="PF06452"/>
    </source>
</evidence>
<organism evidence="3 4">
    <name type="scientific">Aquipluma nitroreducens</name>
    <dbReference type="NCBI Taxonomy" id="2010828"/>
    <lineage>
        <taxon>Bacteria</taxon>
        <taxon>Pseudomonadati</taxon>
        <taxon>Bacteroidota</taxon>
        <taxon>Bacteroidia</taxon>
        <taxon>Marinilabiliales</taxon>
        <taxon>Prolixibacteraceae</taxon>
        <taxon>Aquipluma</taxon>
    </lineage>
</organism>
<gene>
    <name evidence="3" type="ORF">AQPE_5070</name>
</gene>
<dbReference type="InterPro" id="IPR010502">
    <property type="entry name" value="Carb-bd_dom_fam9"/>
</dbReference>
<dbReference type="Pfam" id="PF19313">
    <property type="entry name" value="DUF5916"/>
    <property type="match status" value="1"/>
</dbReference>
<accession>A0A5K7SH92</accession>
<dbReference type="Proteomes" id="UP001193389">
    <property type="component" value="Chromosome"/>
</dbReference>
<dbReference type="InterPro" id="IPR045670">
    <property type="entry name" value="DUF5916"/>
</dbReference>
<dbReference type="GO" id="GO:0016052">
    <property type="term" value="P:carbohydrate catabolic process"/>
    <property type="evidence" value="ECO:0007669"/>
    <property type="project" value="InterPro"/>
</dbReference>
<feature type="domain" description="Carbohydrate-binding" evidence="1">
    <location>
        <begin position="37"/>
        <end position="186"/>
    </location>
</feature>
<keyword evidence="4" id="KW-1185">Reference proteome</keyword>
<dbReference type="AlphaFoldDB" id="A0A5K7SH92"/>
<dbReference type="CDD" id="cd09618">
    <property type="entry name" value="CBM9_like_2"/>
    <property type="match status" value="1"/>
</dbReference>
<dbReference type="KEGG" id="anf:AQPE_5070"/>
<sequence>MAQTPEKYNLSVDSTVNRLAGTKRVYVATRINNRPKIDGKLNDACWNTGVWAGGFTQQIPNQGKLPSQDTEIKILYDNNNLYVGFKCYDKGPGKIRPILSRRDEMAGDIAGIALDSYHDKQTAYEFNVAASGQKVDLVHLGAYNWDFNWDAVWDGKARVSDSIWTSELEIPFSQIHFAPGKEQIWGMHIWRWIDRFNEESQWKLIPIDAPAMVYLFGELRGIEGVKPKTNYEFLPYLNTRFSPNTDQKNKMIYGAGLNGKIGLNSGFTLDYAFNPDFGQVEADPSVLNLTNYEVFNEEKRPFFLEGNTILDYSMNGDMLFYSRRIGHAPSYYPDLEDNQILSISDNTPILSALKLTGKTKSGLSVGVVQSITAKENATIYTGDSKSKMAVEPFTNFMVGRIKQDFNKGNTVLGGMVTSTYRNIDDDHLNFLSKSALAGGIDFQHNWKKRKYFVDFKGFFSDIQGDKQAISNLQLSPVHYFQRVDADYLEYNPDRTSLSGWGGLLSGGKRSGKFRATGSLNWRSPGVDFNDVGYLYQSDMVNELVNLKYTVSKPKGIVRSYFVEFEQEHDWSYGFENTLDRLKLHGYLQLNNLWSAHLNLKRYYNIYDTRELRGGPNLYKDGYNDIELFIQTNSVKKFWTGLGPRFKFFSDKISSTSYFTLFFKWQINDRFNITSRTILDHSIDHHQFVRQAIDVIGNSHYLVGTIDRNTLSSTLRFEYYISPEISIQYYGNPYASTGTYTNFREVADASNQSLEKRYVSLDNSALINNRYTLNRNNVTTYNIANPDFNFQEFRSNLVGRWEFRPGSTLYLVWTNTRSSYSDQLNQSIWKSFGNIMNVKAENVFMLKFSYWFSL</sequence>
<dbReference type="Gene3D" id="2.60.40.1190">
    <property type="match status" value="1"/>
</dbReference>
<protein>
    <submittedName>
        <fullName evidence="3">Uncharacterized protein</fullName>
    </submittedName>
</protein>
<dbReference type="Pfam" id="PF06452">
    <property type="entry name" value="CBM9_1"/>
    <property type="match status" value="1"/>
</dbReference>
<proteinExistence type="predicted"/>
<dbReference type="SUPFAM" id="SSF49344">
    <property type="entry name" value="CBD9-like"/>
    <property type="match status" value="1"/>
</dbReference>